<evidence type="ECO:0000313" key="3">
    <source>
        <dbReference type="Proteomes" id="UP000308549"/>
    </source>
</evidence>
<evidence type="ECO:0000256" key="1">
    <source>
        <dbReference type="SAM" id="MobiDB-lite"/>
    </source>
</evidence>
<reference evidence="2 3" key="1">
    <citation type="submission" date="2017-03" db="EMBL/GenBank/DDBJ databases">
        <title>Genomes of endolithic fungi from Antarctica.</title>
        <authorList>
            <person name="Coleine C."/>
            <person name="Masonjones S."/>
            <person name="Stajich J.E."/>
        </authorList>
    </citation>
    <scope>NUCLEOTIDE SEQUENCE [LARGE SCALE GENOMIC DNA]</scope>
    <source>
        <strain evidence="2 3">CCFEE 6315</strain>
    </source>
</reference>
<evidence type="ECO:0000313" key="2">
    <source>
        <dbReference type="EMBL" id="TKA23158.1"/>
    </source>
</evidence>
<dbReference type="EMBL" id="NAJL01000060">
    <property type="protein sequence ID" value="TKA23158.1"/>
    <property type="molecule type" value="Genomic_DNA"/>
</dbReference>
<comment type="caution">
    <text evidence="2">The sequence shown here is derived from an EMBL/GenBank/DDBJ whole genome shotgun (WGS) entry which is preliminary data.</text>
</comment>
<accession>A0A4U0TMG0</accession>
<name>A0A4U0TMG0_9PEZI</name>
<dbReference type="Proteomes" id="UP000308549">
    <property type="component" value="Unassembled WGS sequence"/>
</dbReference>
<feature type="region of interest" description="Disordered" evidence="1">
    <location>
        <begin position="38"/>
        <end position="57"/>
    </location>
</feature>
<dbReference type="AlphaFoldDB" id="A0A4U0TMG0"/>
<keyword evidence="3" id="KW-1185">Reference proteome</keyword>
<organism evidence="2 3">
    <name type="scientific">Salinomyces thailandicus</name>
    <dbReference type="NCBI Taxonomy" id="706561"/>
    <lineage>
        <taxon>Eukaryota</taxon>
        <taxon>Fungi</taxon>
        <taxon>Dikarya</taxon>
        <taxon>Ascomycota</taxon>
        <taxon>Pezizomycotina</taxon>
        <taxon>Dothideomycetes</taxon>
        <taxon>Dothideomycetidae</taxon>
        <taxon>Mycosphaerellales</taxon>
        <taxon>Teratosphaeriaceae</taxon>
        <taxon>Salinomyces</taxon>
    </lineage>
</organism>
<protein>
    <submittedName>
        <fullName evidence="2">Uncharacterized protein</fullName>
    </submittedName>
</protein>
<feature type="compositionally biased region" description="Basic and acidic residues" evidence="1">
    <location>
        <begin position="41"/>
        <end position="54"/>
    </location>
</feature>
<proteinExistence type="predicted"/>
<sequence length="189" mass="21350">MFVSTLRFALDFHASRNIHHYCSKADIAADTLWIKDTTPLKPDEPEPDYSAHAEEEIDSDVEDGQSLCTKGYDYANPRLRGRRELYFGRCHDAEAAEAYMPHTKSSREYDYNSIMNYASNDASIESSGWSKPVFTRKDNGGFFYRSGIADTAQSKLLRGDVARIAELHPLQRSSAEQAEALSKLEVWLG</sequence>
<gene>
    <name evidence="2" type="ORF">B0A50_07188</name>
</gene>